<gene>
    <name evidence="3" type="ORF">C1J00_05125</name>
</gene>
<reference evidence="3 4" key="1">
    <citation type="submission" date="2018-01" db="EMBL/GenBank/DDBJ databases">
        <title>Draft genome sequence of Streptomyces sp. 13K301.</title>
        <authorList>
            <person name="Sahin N."/>
            <person name="Saygin H."/>
            <person name="Ay H."/>
        </authorList>
    </citation>
    <scope>NUCLEOTIDE SEQUENCE [LARGE SCALE GENOMIC DNA]</scope>
    <source>
        <strain evidence="3 4">13K301</strain>
    </source>
</reference>
<keyword evidence="4" id="KW-1185">Reference proteome</keyword>
<protein>
    <recommendedName>
        <fullName evidence="5">Secreted protein</fullName>
    </recommendedName>
</protein>
<keyword evidence="2" id="KW-0732">Signal</keyword>
<dbReference type="AlphaFoldDB" id="A0A2N8TW86"/>
<organism evidence="3 4">
    <name type="scientific">Streptomyces cahuitamycinicus</name>
    <dbReference type="NCBI Taxonomy" id="2070367"/>
    <lineage>
        <taxon>Bacteria</taxon>
        <taxon>Bacillati</taxon>
        <taxon>Actinomycetota</taxon>
        <taxon>Actinomycetes</taxon>
        <taxon>Kitasatosporales</taxon>
        <taxon>Streptomycetaceae</taxon>
        <taxon>Streptomyces</taxon>
    </lineage>
</organism>
<comment type="caution">
    <text evidence="3">The sequence shown here is derived from an EMBL/GenBank/DDBJ whole genome shotgun (WGS) entry which is preliminary data.</text>
</comment>
<feature type="signal peptide" evidence="2">
    <location>
        <begin position="1"/>
        <end position="17"/>
    </location>
</feature>
<dbReference type="Proteomes" id="UP000235943">
    <property type="component" value="Unassembled WGS sequence"/>
</dbReference>
<dbReference type="OrthoDB" id="4247956at2"/>
<name>A0A2N8TW86_9ACTN</name>
<accession>A0A2N8TW86</accession>
<evidence type="ECO:0008006" key="5">
    <source>
        <dbReference type="Google" id="ProtNLM"/>
    </source>
</evidence>
<dbReference type="RefSeq" id="WP_102907819.1">
    <property type="nucleotide sequence ID" value="NZ_POUC01000020.1"/>
</dbReference>
<evidence type="ECO:0000256" key="2">
    <source>
        <dbReference type="SAM" id="SignalP"/>
    </source>
</evidence>
<sequence length="74" mass="7872">MTIFAGFALAVVALVNATGNGNGNASAESGEVTPRPQSTVRYPIRFDDAPPPRIAQPRPTVSYPVRFPETEGSR</sequence>
<feature type="region of interest" description="Disordered" evidence="1">
    <location>
        <begin position="42"/>
        <end position="74"/>
    </location>
</feature>
<dbReference type="EMBL" id="POUC01000020">
    <property type="protein sequence ID" value="PNG23260.1"/>
    <property type="molecule type" value="Genomic_DNA"/>
</dbReference>
<evidence type="ECO:0000313" key="3">
    <source>
        <dbReference type="EMBL" id="PNG23260.1"/>
    </source>
</evidence>
<evidence type="ECO:0000256" key="1">
    <source>
        <dbReference type="SAM" id="MobiDB-lite"/>
    </source>
</evidence>
<proteinExistence type="predicted"/>
<feature type="chain" id="PRO_5039071237" description="Secreted protein" evidence="2">
    <location>
        <begin position="18"/>
        <end position="74"/>
    </location>
</feature>
<evidence type="ECO:0000313" key="4">
    <source>
        <dbReference type="Proteomes" id="UP000235943"/>
    </source>
</evidence>